<dbReference type="Proteomes" id="UP000281909">
    <property type="component" value="Chromosome"/>
</dbReference>
<dbReference type="RefSeq" id="WP_126362959.1">
    <property type="nucleotide sequence ID" value="NZ_LR134318.1"/>
</dbReference>
<organism evidence="1 2">
    <name type="scientific">Pseudomonas fluorescens</name>
    <dbReference type="NCBI Taxonomy" id="294"/>
    <lineage>
        <taxon>Bacteria</taxon>
        <taxon>Pseudomonadati</taxon>
        <taxon>Pseudomonadota</taxon>
        <taxon>Gammaproteobacteria</taxon>
        <taxon>Pseudomonadales</taxon>
        <taxon>Pseudomonadaceae</taxon>
        <taxon>Pseudomonas</taxon>
    </lineage>
</organism>
<sequence>MTLSPEAIADLLIVNVSRDLVMGVEDAFAAGALQAFGLTKEVSKKQRKTALGYMRHIQMNERFSDLLEASDAELISSQGNRVIVGVAGMFKFARLNMSTTNWNRPTRSTIRRELAEANEAMSQLVQPSLFGPQDVTSGAFFFVARFSGSLHHHPEKPLQIYIAVPNPKMDGWLFREPLSQFLDRYEAAPKQADNATVKLKAGFIELGGQEET</sequence>
<dbReference type="AlphaFoldDB" id="A0A3S4SU24"/>
<evidence type="ECO:0000313" key="1">
    <source>
        <dbReference type="EMBL" id="VEF10885.1"/>
    </source>
</evidence>
<name>A0A3S4SU24_PSEFL</name>
<accession>A0A3S4SU24</accession>
<reference evidence="1 2" key="1">
    <citation type="submission" date="2018-12" db="EMBL/GenBank/DDBJ databases">
        <authorList>
            <consortium name="Pathogen Informatics"/>
        </authorList>
    </citation>
    <scope>NUCLEOTIDE SEQUENCE [LARGE SCALE GENOMIC DNA]</scope>
    <source>
        <strain evidence="1 2">NCTC9428</strain>
    </source>
</reference>
<evidence type="ECO:0000313" key="2">
    <source>
        <dbReference type="Proteomes" id="UP000281909"/>
    </source>
</evidence>
<gene>
    <name evidence="1" type="ORF">NCTC9428_02499</name>
</gene>
<dbReference type="OrthoDB" id="6638236at2"/>
<proteinExistence type="predicted"/>
<dbReference type="EMBL" id="LR134318">
    <property type="protein sequence ID" value="VEF10885.1"/>
    <property type="molecule type" value="Genomic_DNA"/>
</dbReference>
<protein>
    <submittedName>
        <fullName evidence="1">Uncharacterized protein</fullName>
    </submittedName>
</protein>